<evidence type="ECO:0000313" key="1">
    <source>
        <dbReference type="EMBL" id="GKV20183.1"/>
    </source>
</evidence>
<evidence type="ECO:0000313" key="2">
    <source>
        <dbReference type="Proteomes" id="UP001054252"/>
    </source>
</evidence>
<comment type="caution">
    <text evidence="1">The sequence shown here is derived from an EMBL/GenBank/DDBJ whole genome shotgun (WGS) entry which is preliminary data.</text>
</comment>
<protein>
    <submittedName>
        <fullName evidence="1">Uncharacterized protein</fullName>
    </submittedName>
</protein>
<reference evidence="1 2" key="1">
    <citation type="journal article" date="2021" name="Commun. Biol.">
        <title>The genome of Shorea leprosula (Dipterocarpaceae) highlights the ecological relevance of drought in aseasonal tropical rainforests.</title>
        <authorList>
            <person name="Ng K.K.S."/>
            <person name="Kobayashi M.J."/>
            <person name="Fawcett J.A."/>
            <person name="Hatakeyama M."/>
            <person name="Paape T."/>
            <person name="Ng C.H."/>
            <person name="Ang C.C."/>
            <person name="Tnah L.H."/>
            <person name="Lee C.T."/>
            <person name="Nishiyama T."/>
            <person name="Sese J."/>
            <person name="O'Brien M.J."/>
            <person name="Copetti D."/>
            <person name="Mohd Noor M.I."/>
            <person name="Ong R.C."/>
            <person name="Putra M."/>
            <person name="Sireger I.Z."/>
            <person name="Indrioko S."/>
            <person name="Kosugi Y."/>
            <person name="Izuno A."/>
            <person name="Isagi Y."/>
            <person name="Lee S.L."/>
            <person name="Shimizu K.K."/>
        </authorList>
    </citation>
    <scope>NUCLEOTIDE SEQUENCE [LARGE SCALE GENOMIC DNA]</scope>
    <source>
        <strain evidence="1">214</strain>
    </source>
</reference>
<dbReference type="AlphaFoldDB" id="A0AAV5JZR1"/>
<accession>A0AAV5JZR1</accession>
<dbReference type="EMBL" id="BPVZ01000054">
    <property type="protein sequence ID" value="GKV20183.1"/>
    <property type="molecule type" value="Genomic_DNA"/>
</dbReference>
<proteinExistence type="predicted"/>
<dbReference type="Proteomes" id="UP001054252">
    <property type="component" value="Unassembled WGS sequence"/>
</dbReference>
<organism evidence="1 2">
    <name type="scientific">Rubroshorea leprosula</name>
    <dbReference type="NCBI Taxonomy" id="152421"/>
    <lineage>
        <taxon>Eukaryota</taxon>
        <taxon>Viridiplantae</taxon>
        <taxon>Streptophyta</taxon>
        <taxon>Embryophyta</taxon>
        <taxon>Tracheophyta</taxon>
        <taxon>Spermatophyta</taxon>
        <taxon>Magnoliopsida</taxon>
        <taxon>eudicotyledons</taxon>
        <taxon>Gunneridae</taxon>
        <taxon>Pentapetalae</taxon>
        <taxon>rosids</taxon>
        <taxon>malvids</taxon>
        <taxon>Malvales</taxon>
        <taxon>Dipterocarpaceae</taxon>
        <taxon>Rubroshorea</taxon>
    </lineage>
</organism>
<sequence>MIDTARIRRITTGGMCTKETVSTTQNPQGVTHMGLAENQFCWKMFSRLLVSICTQKGY</sequence>
<gene>
    <name evidence="1" type="ORF">SLEP1_g30342</name>
</gene>
<name>A0AAV5JZR1_9ROSI</name>
<keyword evidence="2" id="KW-1185">Reference proteome</keyword>